<dbReference type="Gene3D" id="3.30.750.44">
    <property type="match status" value="1"/>
</dbReference>
<dbReference type="SUPFAM" id="SSF50156">
    <property type="entry name" value="PDZ domain-like"/>
    <property type="match status" value="1"/>
</dbReference>
<feature type="chain" id="PRO_5002538870" description="PDZ domain-containing protein" evidence="7">
    <location>
        <begin position="39"/>
        <end position="426"/>
    </location>
</feature>
<dbReference type="Pfam" id="PF00595">
    <property type="entry name" value="PDZ"/>
    <property type="match status" value="1"/>
</dbReference>
<evidence type="ECO:0000256" key="4">
    <source>
        <dbReference type="ARBA" id="ARBA00022825"/>
    </source>
</evidence>
<evidence type="ECO:0000313" key="10">
    <source>
        <dbReference type="Proteomes" id="UP000034569"/>
    </source>
</evidence>
<dbReference type="Gene3D" id="3.90.226.10">
    <property type="entry name" value="2-enoyl-CoA Hydratase, Chain A, domain 1"/>
    <property type="match status" value="1"/>
</dbReference>
<dbReference type="GO" id="GO:0030288">
    <property type="term" value="C:outer membrane-bounded periplasmic space"/>
    <property type="evidence" value="ECO:0007669"/>
    <property type="project" value="TreeGrafter"/>
</dbReference>
<dbReference type="InterPro" id="IPR004447">
    <property type="entry name" value="Peptidase_S41A"/>
</dbReference>
<dbReference type="SUPFAM" id="SSF52096">
    <property type="entry name" value="ClpP/crotonase"/>
    <property type="match status" value="1"/>
</dbReference>
<evidence type="ECO:0000256" key="3">
    <source>
        <dbReference type="ARBA" id="ARBA00022801"/>
    </source>
</evidence>
<dbReference type="InterPro" id="IPR029045">
    <property type="entry name" value="ClpP/crotonase-like_dom_sf"/>
</dbReference>
<evidence type="ECO:0000256" key="5">
    <source>
        <dbReference type="RuleBase" id="RU004404"/>
    </source>
</evidence>
<dbReference type="AlphaFoldDB" id="A0A0G1NJV1"/>
<feature type="region of interest" description="Disordered" evidence="6">
    <location>
        <begin position="403"/>
        <end position="426"/>
    </location>
</feature>
<dbReference type="Pfam" id="PF03572">
    <property type="entry name" value="Peptidase_S41"/>
    <property type="match status" value="1"/>
</dbReference>
<accession>A0A0G1NJV1</accession>
<comment type="caution">
    <text evidence="9">The sequence shown here is derived from an EMBL/GenBank/DDBJ whole genome shotgun (WGS) entry which is preliminary data.</text>
</comment>
<reference evidence="9 10" key="1">
    <citation type="journal article" date="2015" name="Nature">
        <title>rRNA introns, odd ribosomes, and small enigmatic genomes across a large radiation of phyla.</title>
        <authorList>
            <person name="Brown C.T."/>
            <person name="Hug L.A."/>
            <person name="Thomas B.C."/>
            <person name="Sharon I."/>
            <person name="Castelle C.J."/>
            <person name="Singh A."/>
            <person name="Wilkins M.J."/>
            <person name="Williams K.H."/>
            <person name="Banfield J.F."/>
        </authorList>
    </citation>
    <scope>NUCLEOTIDE SEQUENCE [LARGE SCALE GENOMIC DNA]</scope>
</reference>
<evidence type="ECO:0000256" key="6">
    <source>
        <dbReference type="SAM" id="MobiDB-lite"/>
    </source>
</evidence>
<dbReference type="GO" id="GO:0007165">
    <property type="term" value="P:signal transduction"/>
    <property type="evidence" value="ECO:0007669"/>
    <property type="project" value="TreeGrafter"/>
</dbReference>
<sequence length="426" mass="45890">MTCKQGGKMKNKINKIFAMTAALTLATALFFGSGTVFAETDTYPWLSSPETAVFFENSAAETAASSDILKNPVFKEILGWIDRAYVDKDPDKEKMLEGALNGLLQSLDPNSRYISPEEAKMEQDEMRGKFYGIGLQIDKKDAERITVVSVFEGSPAEKAGIKAGDVIIKIRDDAGELTIVKSTTLQTIVKKIRGAKGTKVVLTIYRSGAAEYSKIEVTRDEIKIQNVIFKKIGNTGYVRLNMFNGTAARDVKKAIDELKTLGAKNMILDLRDNPGGLLDAADFIASGFLPAGKTIVSIKNRDGAAETTFSDGYGFYEEGPLVVLVNGGSASASELLAAAIKENGRGKLVGTTTFGKGSVQRGFPLSNGGQLRLTVAKFYSPNGNVIHGKGVEPDIEVEITDPANFKPGEPEKDPQLKKALKILNGN</sequence>
<evidence type="ECO:0000313" key="9">
    <source>
        <dbReference type="EMBL" id="KKU20741.1"/>
    </source>
</evidence>
<dbReference type="GO" id="GO:0004175">
    <property type="term" value="F:endopeptidase activity"/>
    <property type="evidence" value="ECO:0007669"/>
    <property type="project" value="TreeGrafter"/>
</dbReference>
<dbReference type="NCBIfam" id="TIGR00225">
    <property type="entry name" value="prc"/>
    <property type="match status" value="1"/>
</dbReference>
<dbReference type="Gene3D" id="2.30.42.10">
    <property type="match status" value="1"/>
</dbReference>
<name>A0A0G1NJV1_9BACT</name>
<dbReference type="InterPro" id="IPR005151">
    <property type="entry name" value="Tail-specific_protease"/>
</dbReference>
<dbReference type="SMART" id="SM00245">
    <property type="entry name" value="TSPc"/>
    <property type="match status" value="1"/>
</dbReference>
<proteinExistence type="inferred from homology"/>
<dbReference type="SMART" id="SM00228">
    <property type="entry name" value="PDZ"/>
    <property type="match status" value="1"/>
</dbReference>
<keyword evidence="4 5" id="KW-0720">Serine protease</keyword>
<dbReference type="CDD" id="cd07560">
    <property type="entry name" value="Peptidase_S41_CPP"/>
    <property type="match status" value="1"/>
</dbReference>
<gene>
    <name evidence="9" type="ORF">UX33_C0039G0005</name>
</gene>
<dbReference type="PANTHER" id="PTHR32060:SF30">
    <property type="entry name" value="CARBOXY-TERMINAL PROCESSING PROTEASE CTPA"/>
    <property type="match status" value="1"/>
</dbReference>
<evidence type="ECO:0000259" key="8">
    <source>
        <dbReference type="PROSITE" id="PS50106"/>
    </source>
</evidence>
<organism evidence="9 10">
    <name type="scientific">Candidatus Azambacteria bacterium GW2011_GWC1_46_13</name>
    <dbReference type="NCBI Taxonomy" id="1618619"/>
    <lineage>
        <taxon>Bacteria</taxon>
        <taxon>Candidatus Azamiibacteriota</taxon>
    </lineage>
</organism>
<feature type="signal peptide" evidence="7">
    <location>
        <begin position="1"/>
        <end position="38"/>
    </location>
</feature>
<protein>
    <recommendedName>
        <fullName evidence="8">PDZ domain-containing protein</fullName>
    </recommendedName>
</protein>
<dbReference type="PROSITE" id="PS50106">
    <property type="entry name" value="PDZ"/>
    <property type="match status" value="1"/>
</dbReference>
<dbReference type="EMBL" id="LCLU01000039">
    <property type="protein sequence ID" value="KKU20741.1"/>
    <property type="molecule type" value="Genomic_DNA"/>
</dbReference>
<dbReference type="GO" id="GO:0006508">
    <property type="term" value="P:proteolysis"/>
    <property type="evidence" value="ECO:0007669"/>
    <property type="project" value="UniProtKB-KW"/>
</dbReference>
<comment type="similarity">
    <text evidence="1 5">Belongs to the peptidase S41A family.</text>
</comment>
<evidence type="ECO:0000256" key="2">
    <source>
        <dbReference type="ARBA" id="ARBA00022670"/>
    </source>
</evidence>
<dbReference type="GO" id="GO:0008236">
    <property type="term" value="F:serine-type peptidase activity"/>
    <property type="evidence" value="ECO:0007669"/>
    <property type="project" value="UniProtKB-KW"/>
</dbReference>
<feature type="domain" description="PDZ" evidence="8">
    <location>
        <begin position="118"/>
        <end position="207"/>
    </location>
</feature>
<keyword evidence="7" id="KW-0732">Signal</keyword>
<keyword evidence="2 5" id="KW-0645">Protease</keyword>
<dbReference type="Proteomes" id="UP000034569">
    <property type="component" value="Unassembled WGS sequence"/>
</dbReference>
<dbReference type="CDD" id="cd06782">
    <property type="entry name" value="cpPDZ_CPP-like"/>
    <property type="match status" value="1"/>
</dbReference>
<dbReference type="InterPro" id="IPR001478">
    <property type="entry name" value="PDZ"/>
</dbReference>
<dbReference type="InterPro" id="IPR036034">
    <property type="entry name" value="PDZ_sf"/>
</dbReference>
<dbReference type="PANTHER" id="PTHR32060">
    <property type="entry name" value="TAIL-SPECIFIC PROTEASE"/>
    <property type="match status" value="1"/>
</dbReference>
<evidence type="ECO:0000256" key="1">
    <source>
        <dbReference type="ARBA" id="ARBA00009179"/>
    </source>
</evidence>
<evidence type="ECO:0000256" key="7">
    <source>
        <dbReference type="SAM" id="SignalP"/>
    </source>
</evidence>
<keyword evidence="3 5" id="KW-0378">Hydrolase</keyword>